<dbReference type="Proteomes" id="UP001215231">
    <property type="component" value="Chromosome"/>
</dbReference>
<dbReference type="RefSeq" id="WP_274049564.1">
    <property type="nucleotide sequence ID" value="NZ_CP059693.1"/>
</dbReference>
<evidence type="ECO:0000313" key="2">
    <source>
        <dbReference type="Proteomes" id="UP001215231"/>
    </source>
</evidence>
<evidence type="ECO:0000313" key="1">
    <source>
        <dbReference type="EMBL" id="WDE09611.1"/>
    </source>
</evidence>
<organism evidence="1 2">
    <name type="scientific">Thalassomonas haliotis</name>
    <dbReference type="NCBI Taxonomy" id="485448"/>
    <lineage>
        <taxon>Bacteria</taxon>
        <taxon>Pseudomonadati</taxon>
        <taxon>Pseudomonadota</taxon>
        <taxon>Gammaproteobacteria</taxon>
        <taxon>Alteromonadales</taxon>
        <taxon>Colwelliaceae</taxon>
        <taxon>Thalassomonas</taxon>
    </lineage>
</organism>
<name>A0ABY7V7K9_9GAMM</name>
<protein>
    <recommendedName>
        <fullName evidence="3">Methyl-accepting chemotaxis protein</fullName>
    </recommendedName>
</protein>
<dbReference type="EMBL" id="CP059693">
    <property type="protein sequence ID" value="WDE09611.1"/>
    <property type="molecule type" value="Genomic_DNA"/>
</dbReference>
<gene>
    <name evidence="1" type="ORF">H3N35_14845</name>
</gene>
<keyword evidence="2" id="KW-1185">Reference proteome</keyword>
<reference evidence="1 2" key="1">
    <citation type="journal article" date="2022" name="Mar. Drugs">
        <title>Bioassay-Guided Fractionation Leads to the Detection of Cholic Acid Generated by the Rare Thalassomonas sp.</title>
        <authorList>
            <person name="Pheiffer F."/>
            <person name="Schneider Y.K."/>
            <person name="Hansen E.H."/>
            <person name="Andersen J.H."/>
            <person name="Isaksson J."/>
            <person name="Busche T."/>
            <person name="R C."/>
            <person name="Kalinowski J."/>
            <person name="Zyl L.V."/>
            <person name="Trindade M."/>
        </authorList>
    </citation>
    <scope>NUCLEOTIDE SEQUENCE [LARGE SCALE GENOMIC DNA]</scope>
    <source>
        <strain evidence="1 2">A5K-61T</strain>
    </source>
</reference>
<sequence length="69" mass="7607">MSEATEDNKTGILEQSQGIRMVATSVTEISVSVNEVKRHAKDATKVAGQAMEEIHSLADKAKWHSRLKK</sequence>
<proteinExistence type="predicted"/>
<accession>A0ABY7V7K9</accession>
<evidence type="ECO:0008006" key="3">
    <source>
        <dbReference type="Google" id="ProtNLM"/>
    </source>
</evidence>